<dbReference type="InterPro" id="IPR002477">
    <property type="entry name" value="Peptidoglycan-bd-like"/>
</dbReference>
<sequence length="340" mass="37128">MRGVLIAITTIALTAAGGVANAGTAPARPVAASPDKIDWTTLHVQVILDHLGFGPGVLDGRMGQSLHAALEGFQESRGLPETGEIDRATLRALHRYRAWRPTRTLTLSRKALAGPYVNPLPDDPKEQAKLQRLGYRSPMEKLAEMFHTTPEVLLELNSPQTMLTPGTKVVFPNALPTSRAYPQDLEPQWRDTLNMLNVEADVPTADHIVVDKSDGVLRVLDKRDRLLAQFSATMGSEHDPLPIGRWTIKGADYNPEFAYDPDLFWDADSSEGEAKLPPGPNGPVGVVWLDLSKEHYGIHGTPAPETIGRAESHGCIRLTNWDAARLSLMVKPGTPAIFQP</sequence>
<dbReference type="InterPro" id="IPR036366">
    <property type="entry name" value="PGBDSf"/>
</dbReference>
<dbReference type="Proteomes" id="UP001302249">
    <property type="component" value="Chromosome"/>
</dbReference>
<dbReference type="CDD" id="cd16913">
    <property type="entry name" value="YkuD_like"/>
    <property type="match status" value="1"/>
</dbReference>
<keyword evidence="6 7" id="KW-0961">Cell wall biogenesis/degradation</keyword>
<evidence type="ECO:0000313" key="10">
    <source>
        <dbReference type="EMBL" id="WNO55003.1"/>
    </source>
</evidence>
<evidence type="ECO:0000256" key="4">
    <source>
        <dbReference type="ARBA" id="ARBA00022960"/>
    </source>
</evidence>
<keyword evidence="8" id="KW-0732">Signal</keyword>
<accession>A0ABZ0BCB8</accession>
<keyword evidence="11" id="KW-1185">Reference proteome</keyword>
<evidence type="ECO:0000256" key="1">
    <source>
        <dbReference type="ARBA" id="ARBA00004752"/>
    </source>
</evidence>
<reference evidence="10 11" key="1">
    <citation type="submission" date="2023-09" db="EMBL/GenBank/DDBJ databases">
        <authorList>
            <person name="Rey-Velasco X."/>
        </authorList>
    </citation>
    <scope>NUCLEOTIDE SEQUENCE [LARGE SCALE GENOMIC DNA]</scope>
    <source>
        <strain evidence="10 11">W311</strain>
    </source>
</reference>
<keyword evidence="4 7" id="KW-0133">Cell shape</keyword>
<dbReference type="PANTHER" id="PTHR30582">
    <property type="entry name" value="L,D-TRANSPEPTIDASE"/>
    <property type="match status" value="1"/>
</dbReference>
<gene>
    <name evidence="10" type="ORF">RPR59_07100</name>
</gene>
<dbReference type="Pfam" id="PF01471">
    <property type="entry name" value="PG_binding_1"/>
    <property type="match status" value="1"/>
</dbReference>
<feature type="signal peptide" evidence="8">
    <location>
        <begin position="1"/>
        <end position="22"/>
    </location>
</feature>
<dbReference type="SUPFAM" id="SSF141523">
    <property type="entry name" value="L,D-transpeptidase catalytic domain-like"/>
    <property type="match status" value="1"/>
</dbReference>
<dbReference type="InterPro" id="IPR005490">
    <property type="entry name" value="LD_TPept_cat_dom"/>
</dbReference>
<evidence type="ECO:0000256" key="7">
    <source>
        <dbReference type="PROSITE-ProRule" id="PRU01373"/>
    </source>
</evidence>
<evidence type="ECO:0000259" key="9">
    <source>
        <dbReference type="PROSITE" id="PS52029"/>
    </source>
</evidence>
<keyword evidence="3" id="KW-0808">Transferase</keyword>
<dbReference type="Pfam" id="PF03734">
    <property type="entry name" value="YkuD"/>
    <property type="match status" value="1"/>
</dbReference>
<protein>
    <submittedName>
        <fullName evidence="10">L,D-transpeptidase family protein</fullName>
    </submittedName>
</protein>
<dbReference type="InterPro" id="IPR038063">
    <property type="entry name" value="Transpep_catalytic_dom"/>
</dbReference>
<dbReference type="EMBL" id="CP135076">
    <property type="protein sequence ID" value="WNO55003.1"/>
    <property type="molecule type" value="Genomic_DNA"/>
</dbReference>
<dbReference type="Gene3D" id="2.40.440.10">
    <property type="entry name" value="L,D-transpeptidase catalytic domain-like"/>
    <property type="match status" value="1"/>
</dbReference>
<comment type="similarity">
    <text evidence="2">Belongs to the YkuD family.</text>
</comment>
<dbReference type="InterPro" id="IPR050979">
    <property type="entry name" value="LD-transpeptidase"/>
</dbReference>
<feature type="chain" id="PRO_5046841930" evidence="8">
    <location>
        <begin position="23"/>
        <end position="340"/>
    </location>
</feature>
<keyword evidence="5 7" id="KW-0573">Peptidoglycan synthesis</keyword>
<dbReference type="PANTHER" id="PTHR30582:SF30">
    <property type="entry name" value="BLR4375 PROTEIN"/>
    <property type="match status" value="1"/>
</dbReference>
<evidence type="ECO:0000256" key="5">
    <source>
        <dbReference type="ARBA" id="ARBA00022984"/>
    </source>
</evidence>
<dbReference type="SUPFAM" id="SSF47090">
    <property type="entry name" value="PGBD-like"/>
    <property type="match status" value="1"/>
</dbReference>
<feature type="active site" description="Proton donor/acceptor" evidence="7">
    <location>
        <position position="299"/>
    </location>
</feature>
<evidence type="ECO:0000256" key="3">
    <source>
        <dbReference type="ARBA" id="ARBA00022679"/>
    </source>
</evidence>
<name>A0ABZ0BCB8_9SPHN</name>
<dbReference type="Gene3D" id="1.10.101.10">
    <property type="entry name" value="PGBD-like superfamily/PGBD"/>
    <property type="match status" value="1"/>
</dbReference>
<feature type="domain" description="L,D-TPase catalytic" evidence="9">
    <location>
        <begin position="206"/>
        <end position="339"/>
    </location>
</feature>
<evidence type="ECO:0000313" key="11">
    <source>
        <dbReference type="Proteomes" id="UP001302249"/>
    </source>
</evidence>
<proteinExistence type="inferred from homology"/>
<evidence type="ECO:0000256" key="8">
    <source>
        <dbReference type="SAM" id="SignalP"/>
    </source>
</evidence>
<feature type="active site" description="Nucleophile" evidence="7">
    <location>
        <position position="315"/>
    </location>
</feature>
<evidence type="ECO:0000256" key="2">
    <source>
        <dbReference type="ARBA" id="ARBA00005992"/>
    </source>
</evidence>
<dbReference type="PROSITE" id="PS52029">
    <property type="entry name" value="LD_TPASE"/>
    <property type="match status" value="1"/>
</dbReference>
<dbReference type="RefSeq" id="WP_313918110.1">
    <property type="nucleotide sequence ID" value="NZ_CP135076.1"/>
</dbReference>
<organism evidence="10 11">
    <name type="scientific">Stakelama saccharophila</name>
    <dbReference type="NCBI Taxonomy" id="3075605"/>
    <lineage>
        <taxon>Bacteria</taxon>
        <taxon>Pseudomonadati</taxon>
        <taxon>Pseudomonadota</taxon>
        <taxon>Alphaproteobacteria</taxon>
        <taxon>Sphingomonadales</taxon>
        <taxon>Sphingomonadaceae</taxon>
        <taxon>Stakelama</taxon>
    </lineage>
</organism>
<evidence type="ECO:0000256" key="6">
    <source>
        <dbReference type="ARBA" id="ARBA00023316"/>
    </source>
</evidence>
<comment type="pathway">
    <text evidence="1 7">Cell wall biogenesis; peptidoglycan biosynthesis.</text>
</comment>
<dbReference type="InterPro" id="IPR036365">
    <property type="entry name" value="PGBD-like_sf"/>
</dbReference>